<dbReference type="EMBL" id="FOGK01000006">
    <property type="protein sequence ID" value="SER42318.1"/>
    <property type="molecule type" value="Genomic_DNA"/>
</dbReference>
<dbReference type="EMBL" id="JQBY01000007">
    <property type="protein sequence ID" value="KRN82796.1"/>
    <property type="molecule type" value="Genomic_DNA"/>
</dbReference>
<gene>
    <name evidence="8" type="primary">tadA</name>
    <name evidence="10" type="ORF">IV87_GL001973</name>
    <name evidence="11" type="ORF">SAMN04487973_10683</name>
</gene>
<keyword evidence="4 8" id="KW-0479">Metal-binding</keyword>
<dbReference type="HAMAP" id="MF_00972">
    <property type="entry name" value="tRNA_aden_deaminase"/>
    <property type="match status" value="1"/>
</dbReference>
<dbReference type="OrthoDB" id="9802676at2"/>
<dbReference type="PATRIC" id="fig|319653.3.peg.2011"/>
<dbReference type="SUPFAM" id="SSF53927">
    <property type="entry name" value="Cytidine deaminase-like"/>
    <property type="match status" value="1"/>
</dbReference>
<evidence type="ECO:0000256" key="1">
    <source>
        <dbReference type="ARBA" id="ARBA00010669"/>
    </source>
</evidence>
<evidence type="ECO:0000256" key="3">
    <source>
        <dbReference type="ARBA" id="ARBA00022694"/>
    </source>
</evidence>
<evidence type="ECO:0000313" key="12">
    <source>
        <dbReference type="Proteomes" id="UP000051749"/>
    </source>
</evidence>
<reference evidence="11 13" key="2">
    <citation type="submission" date="2016-10" db="EMBL/GenBank/DDBJ databases">
        <authorList>
            <person name="Varghese N."/>
            <person name="Submissions S."/>
        </authorList>
    </citation>
    <scope>NUCLEOTIDE SEQUENCE [LARGE SCALE GENOMIC DNA]</scope>
    <source>
        <strain evidence="11 13">CGMCC 1.3889</strain>
    </source>
</reference>
<dbReference type="PROSITE" id="PS00903">
    <property type="entry name" value="CYT_DCMP_DEAMINASES_1"/>
    <property type="match status" value="1"/>
</dbReference>
<keyword evidence="6 8" id="KW-0862">Zinc</keyword>
<proteinExistence type="inferred from homology"/>
<dbReference type="GeneID" id="76043329"/>
<keyword evidence="3 8" id="KW-0819">tRNA processing</keyword>
<comment type="catalytic activity">
    <reaction evidence="7 8">
        <text>adenosine(34) in tRNA + H2O + H(+) = inosine(34) in tRNA + NH4(+)</text>
        <dbReference type="Rhea" id="RHEA:43168"/>
        <dbReference type="Rhea" id="RHEA-COMP:10373"/>
        <dbReference type="Rhea" id="RHEA-COMP:10374"/>
        <dbReference type="ChEBI" id="CHEBI:15377"/>
        <dbReference type="ChEBI" id="CHEBI:15378"/>
        <dbReference type="ChEBI" id="CHEBI:28938"/>
        <dbReference type="ChEBI" id="CHEBI:74411"/>
        <dbReference type="ChEBI" id="CHEBI:82852"/>
        <dbReference type="EC" id="3.5.4.33"/>
    </reaction>
</comment>
<feature type="domain" description="CMP/dCMP-type deaminase" evidence="9">
    <location>
        <begin position="8"/>
        <end position="123"/>
    </location>
</feature>
<evidence type="ECO:0000313" key="10">
    <source>
        <dbReference type="EMBL" id="KRN82796.1"/>
    </source>
</evidence>
<feature type="binding site" evidence="8">
    <location>
        <position position="59"/>
    </location>
    <ligand>
        <name>Zn(2+)</name>
        <dbReference type="ChEBI" id="CHEBI:29105"/>
        <note>catalytic</note>
    </ligand>
</feature>
<feature type="active site" description="Proton donor" evidence="8">
    <location>
        <position position="61"/>
    </location>
</feature>
<dbReference type="FunFam" id="3.40.140.10:FF:000005">
    <property type="entry name" value="tRNA-specific adenosine deaminase"/>
    <property type="match status" value="1"/>
</dbReference>
<dbReference type="Gene3D" id="3.40.140.10">
    <property type="entry name" value="Cytidine Deaminase, domain 2"/>
    <property type="match status" value="1"/>
</dbReference>
<dbReference type="Proteomes" id="UP000182818">
    <property type="component" value="Unassembled WGS sequence"/>
</dbReference>
<evidence type="ECO:0000259" key="9">
    <source>
        <dbReference type="PROSITE" id="PS51747"/>
    </source>
</evidence>
<name>A0A0R2K6J0_9LACO</name>
<dbReference type="InterPro" id="IPR016192">
    <property type="entry name" value="APOBEC/CMP_deaminase_Zn-bd"/>
</dbReference>
<dbReference type="STRING" id="319653.SAMN04487973_10683"/>
<dbReference type="NCBIfam" id="NF008113">
    <property type="entry name" value="PRK10860.1"/>
    <property type="match status" value="1"/>
</dbReference>
<dbReference type="PANTHER" id="PTHR11079">
    <property type="entry name" value="CYTOSINE DEAMINASE FAMILY MEMBER"/>
    <property type="match status" value="1"/>
</dbReference>
<dbReference type="GO" id="GO:0002100">
    <property type="term" value="P:tRNA wobble adenosine to inosine editing"/>
    <property type="evidence" value="ECO:0007669"/>
    <property type="project" value="UniProtKB-UniRule"/>
</dbReference>
<dbReference type="PANTHER" id="PTHR11079:SF202">
    <property type="entry name" value="TRNA-SPECIFIC ADENOSINE DEAMINASE"/>
    <property type="match status" value="1"/>
</dbReference>
<dbReference type="Proteomes" id="UP000051749">
    <property type="component" value="Unassembled WGS sequence"/>
</dbReference>
<dbReference type="EC" id="3.5.4.33" evidence="8"/>
<evidence type="ECO:0000313" key="13">
    <source>
        <dbReference type="Proteomes" id="UP000182818"/>
    </source>
</evidence>
<evidence type="ECO:0000256" key="2">
    <source>
        <dbReference type="ARBA" id="ARBA00011738"/>
    </source>
</evidence>
<dbReference type="PROSITE" id="PS51747">
    <property type="entry name" value="CYT_DCMP_DEAMINASES_2"/>
    <property type="match status" value="1"/>
</dbReference>
<dbReference type="AlphaFoldDB" id="A0A0R2K6J0"/>
<comment type="function">
    <text evidence="8">Catalyzes the deamination of adenosine to inosine at the wobble position 34 of tRNA(Arg2).</text>
</comment>
<sequence length="172" mass="19767">MTNELSANQELYFMSLAYEEAKKAKKIGEVPIGAVVVYQNQVIGQGHNLREKDQDATAHAELIAIKAACHTLNSWRLWDCQLFVTIEPCMMCSGAIINSQLPEVYFGARDPKAGMVQSLYQLLNDQRLNHQVQVHEGLFQKEASRIMQTFFREIRLHRKNIKKSKQISRNFE</sequence>
<protein>
    <recommendedName>
        <fullName evidence="8">tRNA-specific adenosine deaminase</fullName>
        <ecNumber evidence="8">3.5.4.33</ecNumber>
    </recommendedName>
</protein>
<dbReference type="Pfam" id="PF14437">
    <property type="entry name" value="MafB19-deam"/>
    <property type="match status" value="1"/>
</dbReference>
<evidence type="ECO:0000256" key="8">
    <source>
        <dbReference type="HAMAP-Rule" id="MF_00972"/>
    </source>
</evidence>
<keyword evidence="5 8" id="KW-0378">Hydrolase</keyword>
<dbReference type="InterPro" id="IPR058535">
    <property type="entry name" value="MafB19-deam"/>
</dbReference>
<feature type="binding site" evidence="8">
    <location>
        <position position="92"/>
    </location>
    <ligand>
        <name>Zn(2+)</name>
        <dbReference type="ChEBI" id="CHEBI:29105"/>
        <note>catalytic</note>
    </ligand>
</feature>
<dbReference type="InterPro" id="IPR016193">
    <property type="entry name" value="Cytidine_deaminase-like"/>
</dbReference>
<dbReference type="CDD" id="cd01285">
    <property type="entry name" value="nucleoside_deaminase"/>
    <property type="match status" value="1"/>
</dbReference>
<evidence type="ECO:0000313" key="11">
    <source>
        <dbReference type="EMBL" id="SER42318.1"/>
    </source>
</evidence>
<dbReference type="InterPro" id="IPR002125">
    <property type="entry name" value="CMP_dCMP_dom"/>
</dbReference>
<comment type="cofactor">
    <cofactor evidence="8">
        <name>Zn(2+)</name>
        <dbReference type="ChEBI" id="CHEBI:29105"/>
    </cofactor>
    <text evidence="8">Binds 1 zinc ion per subunit.</text>
</comment>
<keyword evidence="13" id="KW-1185">Reference proteome</keyword>
<organism evidence="10 12">
    <name type="scientific">Pediococcus ethanolidurans</name>
    <dbReference type="NCBI Taxonomy" id="319653"/>
    <lineage>
        <taxon>Bacteria</taxon>
        <taxon>Bacillati</taxon>
        <taxon>Bacillota</taxon>
        <taxon>Bacilli</taxon>
        <taxon>Lactobacillales</taxon>
        <taxon>Lactobacillaceae</taxon>
        <taxon>Pediococcus</taxon>
    </lineage>
</organism>
<comment type="subunit">
    <text evidence="2 8">Homodimer.</text>
</comment>
<dbReference type="RefSeq" id="WP_057805796.1">
    <property type="nucleotide sequence ID" value="NZ_BJYP01000012.1"/>
</dbReference>
<reference evidence="10 12" key="1">
    <citation type="journal article" date="2015" name="Genome Announc.">
        <title>Expanding the biotechnology potential of lactobacilli through comparative genomics of 213 strains and associated genera.</title>
        <authorList>
            <person name="Sun Z."/>
            <person name="Harris H.M."/>
            <person name="McCann A."/>
            <person name="Guo C."/>
            <person name="Argimon S."/>
            <person name="Zhang W."/>
            <person name="Yang X."/>
            <person name="Jeffery I.B."/>
            <person name="Cooney J.C."/>
            <person name="Kagawa T.F."/>
            <person name="Liu W."/>
            <person name="Song Y."/>
            <person name="Salvetti E."/>
            <person name="Wrobel A."/>
            <person name="Rasinkangas P."/>
            <person name="Parkhill J."/>
            <person name="Rea M.C."/>
            <person name="O'Sullivan O."/>
            <person name="Ritari J."/>
            <person name="Douillard F.P."/>
            <person name="Paul Ross R."/>
            <person name="Yang R."/>
            <person name="Briner A.E."/>
            <person name="Felis G.E."/>
            <person name="de Vos W.M."/>
            <person name="Barrangou R."/>
            <person name="Klaenhammer T.R."/>
            <person name="Caufield P.W."/>
            <person name="Cui Y."/>
            <person name="Zhang H."/>
            <person name="O'Toole P.W."/>
        </authorList>
    </citation>
    <scope>NUCLEOTIDE SEQUENCE [LARGE SCALE GENOMIC DNA]</scope>
    <source>
        <strain evidence="10 12">DSM 22301</strain>
    </source>
</reference>
<evidence type="ECO:0000256" key="4">
    <source>
        <dbReference type="ARBA" id="ARBA00022723"/>
    </source>
</evidence>
<comment type="caution">
    <text evidence="10">The sequence shown here is derived from an EMBL/GenBank/DDBJ whole genome shotgun (WGS) entry which is preliminary data.</text>
</comment>
<dbReference type="GO" id="GO:0052717">
    <property type="term" value="F:tRNA-specific adenosine-34 deaminase activity"/>
    <property type="evidence" value="ECO:0007669"/>
    <property type="project" value="UniProtKB-UniRule"/>
</dbReference>
<dbReference type="InterPro" id="IPR028883">
    <property type="entry name" value="tRNA_aden_deaminase"/>
</dbReference>
<evidence type="ECO:0000256" key="5">
    <source>
        <dbReference type="ARBA" id="ARBA00022801"/>
    </source>
</evidence>
<feature type="binding site" evidence="8">
    <location>
        <position position="89"/>
    </location>
    <ligand>
        <name>Zn(2+)</name>
        <dbReference type="ChEBI" id="CHEBI:29105"/>
        <note>catalytic</note>
    </ligand>
</feature>
<evidence type="ECO:0000256" key="7">
    <source>
        <dbReference type="ARBA" id="ARBA00048045"/>
    </source>
</evidence>
<evidence type="ECO:0000256" key="6">
    <source>
        <dbReference type="ARBA" id="ARBA00022833"/>
    </source>
</evidence>
<comment type="similarity">
    <text evidence="1">Belongs to the cytidine and deoxycytidylate deaminase family. ADAT2 subfamily.</text>
</comment>
<accession>A0A0R2K6J0</accession>
<dbReference type="GO" id="GO:0008270">
    <property type="term" value="F:zinc ion binding"/>
    <property type="evidence" value="ECO:0007669"/>
    <property type="project" value="UniProtKB-UniRule"/>
</dbReference>